<feature type="transmembrane region" description="Helical" evidence="9">
    <location>
        <begin position="279"/>
        <end position="298"/>
    </location>
</feature>
<name>A0AAP4EYG4_9FIRM</name>
<dbReference type="GO" id="GO:0015920">
    <property type="term" value="P:lipopolysaccharide transport"/>
    <property type="evidence" value="ECO:0007669"/>
    <property type="project" value="TreeGrafter"/>
</dbReference>
<keyword evidence="7 9" id="KW-1133">Transmembrane helix</keyword>
<dbReference type="Pfam" id="PF01061">
    <property type="entry name" value="ABC2_membrane"/>
    <property type="match status" value="1"/>
</dbReference>
<keyword evidence="3 9" id="KW-0813">Transport</keyword>
<evidence type="ECO:0000256" key="7">
    <source>
        <dbReference type="ARBA" id="ARBA00022989"/>
    </source>
</evidence>
<dbReference type="Proteomes" id="UP001300383">
    <property type="component" value="Unassembled WGS sequence"/>
</dbReference>
<dbReference type="AlphaFoldDB" id="A0AAP4EYG4"/>
<keyword evidence="4 9" id="KW-1003">Cell membrane</keyword>
<evidence type="ECO:0000256" key="8">
    <source>
        <dbReference type="ARBA" id="ARBA00023136"/>
    </source>
</evidence>
<evidence type="ECO:0000259" key="10">
    <source>
        <dbReference type="PROSITE" id="PS51012"/>
    </source>
</evidence>
<evidence type="ECO:0000256" key="3">
    <source>
        <dbReference type="ARBA" id="ARBA00022448"/>
    </source>
</evidence>
<evidence type="ECO:0000256" key="5">
    <source>
        <dbReference type="ARBA" id="ARBA00022519"/>
    </source>
</evidence>
<dbReference type="GO" id="GO:0005886">
    <property type="term" value="C:plasma membrane"/>
    <property type="evidence" value="ECO:0007669"/>
    <property type="project" value="UniProtKB-SubCell"/>
</dbReference>
<keyword evidence="6 9" id="KW-0812">Transmembrane</keyword>
<reference evidence="11 12" key="1">
    <citation type="submission" date="2023-05" db="EMBL/GenBank/DDBJ databases">
        <title>[ruminococcus] sp. nov., isolated from a pig farm feces dump.</title>
        <authorList>
            <person name="Chang Y.-H."/>
        </authorList>
    </citation>
    <scope>NUCLEOTIDE SEQUENCE [LARGE SCALE GENOMIC DNA]</scope>
    <source>
        <strain evidence="11 12">YH-rum2234</strain>
    </source>
</reference>
<comment type="similarity">
    <text evidence="2 9">Belongs to the ABC-2 integral membrane protein family.</text>
</comment>
<dbReference type="GO" id="GO:0140359">
    <property type="term" value="F:ABC-type transporter activity"/>
    <property type="evidence" value="ECO:0007669"/>
    <property type="project" value="InterPro"/>
</dbReference>
<dbReference type="PROSITE" id="PS51012">
    <property type="entry name" value="ABC_TM2"/>
    <property type="match status" value="1"/>
</dbReference>
<feature type="transmembrane region" description="Helical" evidence="9">
    <location>
        <begin position="358"/>
        <end position="381"/>
    </location>
</feature>
<evidence type="ECO:0000256" key="2">
    <source>
        <dbReference type="ARBA" id="ARBA00007783"/>
    </source>
</evidence>
<evidence type="ECO:0000313" key="11">
    <source>
        <dbReference type="EMBL" id="MDI9242907.1"/>
    </source>
</evidence>
<feature type="transmembrane region" description="Helical" evidence="9">
    <location>
        <begin position="331"/>
        <end position="352"/>
    </location>
</feature>
<comment type="subcellular location">
    <subcellularLocation>
        <location evidence="1">Cell inner membrane</location>
        <topology evidence="1">Multi-pass membrane protein</topology>
    </subcellularLocation>
    <subcellularLocation>
        <location evidence="9">Cell membrane</location>
        <topology evidence="9">Multi-pass membrane protein</topology>
    </subcellularLocation>
</comment>
<accession>A0AAP4EYG4</accession>
<organism evidence="11 12">
    <name type="scientific">Fusibacillus kribbianus</name>
    <dbReference type="NCBI Taxonomy" id="3044208"/>
    <lineage>
        <taxon>Bacteria</taxon>
        <taxon>Bacillati</taxon>
        <taxon>Bacillota</taxon>
        <taxon>Clostridia</taxon>
        <taxon>Lachnospirales</taxon>
        <taxon>Lachnospiraceae</taxon>
        <taxon>Fusibacillus</taxon>
    </lineage>
</organism>
<dbReference type="RefSeq" id="WP_283231341.1">
    <property type="nucleotide sequence ID" value="NZ_JASGBQ010000021.1"/>
</dbReference>
<dbReference type="EMBL" id="JASGBQ010000021">
    <property type="protein sequence ID" value="MDI9242907.1"/>
    <property type="molecule type" value="Genomic_DNA"/>
</dbReference>
<proteinExistence type="inferred from homology"/>
<dbReference type="InterPro" id="IPR013525">
    <property type="entry name" value="ABC2_TM"/>
</dbReference>
<dbReference type="PANTHER" id="PTHR30413">
    <property type="entry name" value="INNER MEMBRANE TRANSPORT PERMEASE"/>
    <property type="match status" value="1"/>
</dbReference>
<keyword evidence="8 9" id="KW-0472">Membrane</keyword>
<feature type="domain" description="ABC transmembrane type-2" evidence="10">
    <location>
        <begin position="253"/>
        <end position="472"/>
    </location>
</feature>
<dbReference type="PANTHER" id="PTHR30413:SF8">
    <property type="entry name" value="TRANSPORT PERMEASE PROTEIN"/>
    <property type="match status" value="1"/>
</dbReference>
<gene>
    <name evidence="11" type="ORF">QJ036_10565</name>
</gene>
<sequence>MNKKNILKKYGMMVLAVYALAAVLFLVLANHHIRYTPEQSCVIAENPEKDLGELVDGTSIVQTLSDTQKYLSGVEAYFLTYGRENQGSVRVEILDLSDESVAASSTCEVKSFGNGEWQSFELDHPVDVTQLKGQPGIRFVFENGTESNAVTMTTQAVSETDQELWVNGERQDGRALCIKVIEYADSQNAVWYPVILGVVFLLLAAFCAWNIREEKKGKITVALKLVLMLEKYQFLLEQLVSRDFKTKYKRSILGVFWSFLNPLLTMAVQYMVFSHLFKFQIPAYPVYLLTGVVLFNFFNEATTQAMGAITGNASLITKVYVPKYIYPISKVLSTSINLLFSLIPLFLVAWITGRGIHWVYLMLPFGIITFLAFVIGVAFFLATAMVYFRDTQFLWGVFTLLWMYATPIIYPISILEGTFLYHFQKINPLYYYITFFRTIIIDGVSPAPMAYLICIGFAVLALAIGGAVFKKAQDQFILHI</sequence>
<dbReference type="InterPro" id="IPR047817">
    <property type="entry name" value="ABC2_TM_bact-type"/>
</dbReference>
<evidence type="ECO:0000256" key="4">
    <source>
        <dbReference type="ARBA" id="ARBA00022475"/>
    </source>
</evidence>
<feature type="transmembrane region" description="Helical" evidence="9">
    <location>
        <begin position="393"/>
        <end position="412"/>
    </location>
</feature>
<protein>
    <recommendedName>
        <fullName evidence="9">Transport permease protein</fullName>
    </recommendedName>
</protein>
<evidence type="ECO:0000313" key="12">
    <source>
        <dbReference type="Proteomes" id="UP001300383"/>
    </source>
</evidence>
<keyword evidence="5" id="KW-0997">Cell inner membrane</keyword>
<keyword evidence="12" id="KW-1185">Reference proteome</keyword>
<feature type="transmembrane region" description="Helical" evidence="9">
    <location>
        <begin position="190"/>
        <end position="209"/>
    </location>
</feature>
<feature type="transmembrane region" description="Helical" evidence="9">
    <location>
        <begin position="252"/>
        <end position="273"/>
    </location>
</feature>
<evidence type="ECO:0000256" key="9">
    <source>
        <dbReference type="RuleBase" id="RU361157"/>
    </source>
</evidence>
<evidence type="ECO:0000256" key="1">
    <source>
        <dbReference type="ARBA" id="ARBA00004429"/>
    </source>
</evidence>
<feature type="transmembrane region" description="Helical" evidence="9">
    <location>
        <begin position="449"/>
        <end position="469"/>
    </location>
</feature>
<comment type="caution">
    <text evidence="11">The sequence shown here is derived from an EMBL/GenBank/DDBJ whole genome shotgun (WGS) entry which is preliminary data.</text>
</comment>
<evidence type="ECO:0000256" key="6">
    <source>
        <dbReference type="ARBA" id="ARBA00022692"/>
    </source>
</evidence>